<name>A0A6J7PQ71_9ZZZZ</name>
<organism evidence="1">
    <name type="scientific">freshwater metagenome</name>
    <dbReference type="NCBI Taxonomy" id="449393"/>
    <lineage>
        <taxon>unclassified sequences</taxon>
        <taxon>metagenomes</taxon>
        <taxon>ecological metagenomes</taxon>
    </lineage>
</organism>
<proteinExistence type="predicted"/>
<reference evidence="1" key="1">
    <citation type="submission" date="2020-05" db="EMBL/GenBank/DDBJ databases">
        <authorList>
            <person name="Chiriac C."/>
            <person name="Salcher M."/>
            <person name="Ghai R."/>
            <person name="Kavagutti S V."/>
        </authorList>
    </citation>
    <scope>NUCLEOTIDE SEQUENCE</scope>
</reference>
<evidence type="ECO:0000313" key="1">
    <source>
        <dbReference type="EMBL" id="CAB5004164.1"/>
    </source>
</evidence>
<dbReference type="EMBL" id="CAFBPE010000029">
    <property type="protein sequence ID" value="CAB5004164.1"/>
    <property type="molecule type" value="Genomic_DNA"/>
</dbReference>
<protein>
    <submittedName>
        <fullName evidence="1">Unannotated protein</fullName>
    </submittedName>
</protein>
<gene>
    <name evidence="1" type="ORF">UFOPK4065_00519</name>
</gene>
<dbReference type="AlphaFoldDB" id="A0A6J7PQ71"/>
<sequence length="106" mass="11096">MPSVEQALPNTSPDAVADGSVVATSANATATTAPKRRALKGVIPLAFIVVVLSCRGFIGLTYHSVRGIPNFCAIERIPGRTSIHEMTKWCGYPPVTIPFTKAAASG</sequence>
<accession>A0A6J7PQ71</accession>